<name>A0ABR7JS90_9FIRM</name>
<dbReference type="RefSeq" id="WP_153972474.1">
    <property type="nucleotide sequence ID" value="NZ_JACRWE010000007.1"/>
</dbReference>
<proteinExistence type="predicted"/>
<gene>
    <name evidence="1" type="ORF">H8923_13525</name>
</gene>
<dbReference type="EMBL" id="JACRWE010000007">
    <property type="protein sequence ID" value="MBC5997779.1"/>
    <property type="molecule type" value="Genomic_DNA"/>
</dbReference>
<dbReference type="Proteomes" id="UP000609849">
    <property type="component" value="Unassembled WGS sequence"/>
</dbReference>
<evidence type="ECO:0000313" key="2">
    <source>
        <dbReference type="Proteomes" id="UP000609849"/>
    </source>
</evidence>
<keyword evidence="2" id="KW-1185">Reference proteome</keyword>
<protein>
    <submittedName>
        <fullName evidence="1">Uncharacterized protein</fullName>
    </submittedName>
</protein>
<organism evidence="1 2">
    <name type="scientific">Romboutsia faecis</name>
    <dbReference type="NCBI Taxonomy" id="2764597"/>
    <lineage>
        <taxon>Bacteria</taxon>
        <taxon>Bacillati</taxon>
        <taxon>Bacillota</taxon>
        <taxon>Clostridia</taxon>
        <taxon>Peptostreptococcales</taxon>
        <taxon>Peptostreptococcaceae</taxon>
        <taxon>Romboutsia</taxon>
    </lineage>
</organism>
<reference evidence="1 2" key="1">
    <citation type="submission" date="2020-08" db="EMBL/GenBank/DDBJ databases">
        <authorList>
            <person name="Liu C."/>
            <person name="Sun Q."/>
        </authorList>
    </citation>
    <scope>NUCLEOTIDE SEQUENCE [LARGE SCALE GENOMIC DNA]</scope>
    <source>
        <strain evidence="1 2">NSJ-18</strain>
    </source>
</reference>
<comment type="caution">
    <text evidence="1">The sequence shown here is derived from an EMBL/GenBank/DDBJ whole genome shotgun (WGS) entry which is preliminary data.</text>
</comment>
<sequence>MTFLLLGFLLHRNPTIIKVSVFYRFIQFMKSSVNIKSLPFAMFLLHGSDFIFYTRAEDI</sequence>
<evidence type="ECO:0000313" key="1">
    <source>
        <dbReference type="EMBL" id="MBC5997779.1"/>
    </source>
</evidence>
<accession>A0ABR7JS90</accession>